<dbReference type="Proteomes" id="UP000596661">
    <property type="component" value="Chromosome 4"/>
</dbReference>
<dbReference type="InterPro" id="IPR002156">
    <property type="entry name" value="RNaseH_domain"/>
</dbReference>
<dbReference type="PANTHER" id="PTHR47074">
    <property type="entry name" value="BNAC02G40300D PROTEIN"/>
    <property type="match status" value="1"/>
</dbReference>
<dbReference type="GO" id="GO:0004523">
    <property type="term" value="F:RNA-DNA hybrid ribonuclease activity"/>
    <property type="evidence" value="ECO:0007669"/>
    <property type="project" value="InterPro"/>
</dbReference>
<dbReference type="Gene3D" id="3.30.420.10">
    <property type="entry name" value="Ribonuclease H-like superfamily/Ribonuclease H"/>
    <property type="match status" value="1"/>
</dbReference>
<reference evidence="2" key="2">
    <citation type="submission" date="2021-03" db="UniProtKB">
        <authorList>
            <consortium name="EnsemblPlants"/>
        </authorList>
    </citation>
    <scope>IDENTIFICATION</scope>
</reference>
<dbReference type="PANTHER" id="PTHR47074:SF11">
    <property type="entry name" value="REVERSE TRANSCRIPTASE-LIKE PROTEIN"/>
    <property type="match status" value="1"/>
</dbReference>
<dbReference type="InterPro" id="IPR052929">
    <property type="entry name" value="RNase_H-like_EbsB-rel"/>
</dbReference>
<feature type="domain" description="RNase H type-1" evidence="1">
    <location>
        <begin position="134"/>
        <end position="219"/>
    </location>
</feature>
<dbReference type="Pfam" id="PF13456">
    <property type="entry name" value="RVT_3"/>
    <property type="match status" value="1"/>
</dbReference>
<dbReference type="CDD" id="cd06222">
    <property type="entry name" value="RNase_H_like"/>
    <property type="match status" value="1"/>
</dbReference>
<keyword evidence="3" id="KW-1185">Reference proteome</keyword>
<evidence type="ECO:0000259" key="1">
    <source>
        <dbReference type="Pfam" id="PF13456"/>
    </source>
</evidence>
<dbReference type="InterPro" id="IPR036397">
    <property type="entry name" value="RNaseH_sf"/>
</dbReference>
<evidence type="ECO:0000313" key="2">
    <source>
        <dbReference type="EnsemblPlants" id="cds.evm.model.04.781"/>
    </source>
</evidence>
<dbReference type="EnsemblPlants" id="evm.model.04.781">
    <property type="protein sequence ID" value="cds.evm.model.04.781"/>
    <property type="gene ID" value="evm.TU.04.781"/>
</dbReference>
<sequence>MCTAALETTLHVLVRCPFAVVCWRQTKVPAVAPAAMLFMSWFEAGLISSREEESVEAAMVLWSIWNTINDVVWNAKIPMMEEVIQLAKITYVDWFNAQKADADIPKDYHEPRSDKWKAPEFPIIEAKTVCKLGALQPHEVEAMGMKEAFSWIKANAWQDVIVESDCLQVISDLHCNKNMSSPYGHIISDCKALFAEIDNVSLCFVKRSANRVAHCLARSSLGEADHIFSSHSLPTVIASLVRDDLS</sequence>
<organism evidence="2 3">
    <name type="scientific">Cannabis sativa</name>
    <name type="common">Hemp</name>
    <name type="synonym">Marijuana</name>
    <dbReference type="NCBI Taxonomy" id="3483"/>
    <lineage>
        <taxon>Eukaryota</taxon>
        <taxon>Viridiplantae</taxon>
        <taxon>Streptophyta</taxon>
        <taxon>Embryophyta</taxon>
        <taxon>Tracheophyta</taxon>
        <taxon>Spermatophyta</taxon>
        <taxon>Magnoliopsida</taxon>
        <taxon>eudicotyledons</taxon>
        <taxon>Gunneridae</taxon>
        <taxon>Pentapetalae</taxon>
        <taxon>rosids</taxon>
        <taxon>fabids</taxon>
        <taxon>Rosales</taxon>
        <taxon>Cannabaceae</taxon>
        <taxon>Cannabis</taxon>
    </lineage>
</organism>
<dbReference type="InterPro" id="IPR044730">
    <property type="entry name" value="RNase_H-like_dom_plant"/>
</dbReference>
<accession>A0A803PIQ4</accession>
<name>A0A803PIQ4_CANSA</name>
<dbReference type="OMA" id="ANCISEN"/>
<protein>
    <recommendedName>
        <fullName evidence="1">RNase H type-1 domain-containing protein</fullName>
    </recommendedName>
</protein>
<dbReference type="EMBL" id="UZAU01000368">
    <property type="status" value="NOT_ANNOTATED_CDS"/>
    <property type="molecule type" value="Genomic_DNA"/>
</dbReference>
<dbReference type="AlphaFoldDB" id="A0A803PIQ4"/>
<evidence type="ECO:0000313" key="3">
    <source>
        <dbReference type="Proteomes" id="UP000596661"/>
    </source>
</evidence>
<reference evidence="2" key="1">
    <citation type="submission" date="2018-11" db="EMBL/GenBank/DDBJ databases">
        <authorList>
            <person name="Grassa J C."/>
        </authorList>
    </citation>
    <scope>NUCLEOTIDE SEQUENCE [LARGE SCALE GENOMIC DNA]</scope>
</reference>
<proteinExistence type="predicted"/>
<dbReference type="Gramene" id="evm.model.04.781">
    <property type="protein sequence ID" value="cds.evm.model.04.781"/>
    <property type="gene ID" value="evm.TU.04.781"/>
</dbReference>
<dbReference type="GO" id="GO:0003676">
    <property type="term" value="F:nucleic acid binding"/>
    <property type="evidence" value="ECO:0007669"/>
    <property type="project" value="InterPro"/>
</dbReference>